<organism evidence="2 3">
    <name type="scientific">Plasmodium ovale curtisi</name>
    <dbReference type="NCBI Taxonomy" id="864141"/>
    <lineage>
        <taxon>Eukaryota</taxon>
        <taxon>Sar</taxon>
        <taxon>Alveolata</taxon>
        <taxon>Apicomplexa</taxon>
        <taxon>Aconoidasida</taxon>
        <taxon>Haemosporida</taxon>
        <taxon>Plasmodiidae</taxon>
        <taxon>Plasmodium</taxon>
        <taxon>Plasmodium (Plasmodium)</taxon>
    </lineage>
</organism>
<protein>
    <submittedName>
        <fullName evidence="2">Surface-associated interspersed protein 13.1 (SURFIN 13.1) (SURF13.1)</fullName>
    </submittedName>
</protein>
<gene>
    <name evidence="2" type="ORF">POVCU1_080310</name>
    <name evidence="1" type="ORF">POVCU2_0063440</name>
</gene>
<accession>A0A1A8XDF0</accession>
<dbReference type="EMBL" id="FLQU01000987">
    <property type="protein sequence ID" value="SBS90764.1"/>
    <property type="molecule type" value="Genomic_DNA"/>
</dbReference>
<sequence>MGNDVYIKLLKMNKYKKKRKTKKNKKKTSLIEVHIEVFEDNKNYQWDLRKVNYLKMCLCEFINEKSETYRSFQNVELTVNNMKNEKTIQDI</sequence>
<evidence type="ECO:0000313" key="2">
    <source>
        <dbReference type="EMBL" id="SBT02744.1"/>
    </source>
</evidence>
<evidence type="ECO:0000313" key="4">
    <source>
        <dbReference type="Proteomes" id="UP000078560"/>
    </source>
</evidence>
<evidence type="ECO:0000313" key="3">
    <source>
        <dbReference type="Proteomes" id="UP000078546"/>
    </source>
</evidence>
<dbReference type="Proteomes" id="UP000078546">
    <property type="component" value="Unassembled WGS sequence"/>
</dbReference>
<reference evidence="3 4" key="1">
    <citation type="submission" date="2016-05" db="EMBL/GenBank/DDBJ databases">
        <authorList>
            <person name="Naeem Raeece"/>
        </authorList>
    </citation>
    <scope>NUCLEOTIDE SEQUENCE [LARGE SCALE GENOMIC DNA]</scope>
</reference>
<evidence type="ECO:0000313" key="1">
    <source>
        <dbReference type="EMBL" id="SBS90764.1"/>
    </source>
</evidence>
<dbReference type="AlphaFoldDB" id="A0A1A8XDF0"/>
<proteinExistence type="predicted"/>
<reference evidence="2" key="2">
    <citation type="submission" date="2016-05" db="EMBL/GenBank/DDBJ databases">
        <authorList>
            <person name="Lavstsen T."/>
            <person name="Jespersen J.S."/>
        </authorList>
    </citation>
    <scope>NUCLEOTIDE SEQUENCE [LARGE SCALE GENOMIC DNA]</scope>
</reference>
<dbReference type="EMBL" id="FLQV01003712">
    <property type="protein sequence ID" value="SBT02744.1"/>
    <property type="molecule type" value="Genomic_DNA"/>
</dbReference>
<dbReference type="Proteomes" id="UP000078560">
    <property type="component" value="Unassembled WGS sequence"/>
</dbReference>
<name>A0A1A8XDF0_PLAOA</name>